<name>A0A5J4RN22_9EUKA</name>
<evidence type="ECO:0000313" key="1">
    <source>
        <dbReference type="EMBL" id="KAA6334513.1"/>
    </source>
</evidence>
<dbReference type="Proteomes" id="UP000324800">
    <property type="component" value="Unassembled WGS sequence"/>
</dbReference>
<organism evidence="1 2">
    <name type="scientific">Streblomastix strix</name>
    <dbReference type="NCBI Taxonomy" id="222440"/>
    <lineage>
        <taxon>Eukaryota</taxon>
        <taxon>Metamonada</taxon>
        <taxon>Preaxostyla</taxon>
        <taxon>Oxymonadida</taxon>
        <taxon>Streblomastigidae</taxon>
        <taxon>Streblomastix</taxon>
    </lineage>
</organism>
<protein>
    <submittedName>
        <fullName evidence="1">Uncharacterized protein</fullName>
    </submittedName>
</protein>
<gene>
    <name evidence="1" type="ORF">EZS28_053059</name>
</gene>
<reference evidence="1 2" key="1">
    <citation type="submission" date="2019-03" db="EMBL/GenBank/DDBJ databases">
        <title>Single cell metagenomics reveals metabolic interactions within the superorganism composed of flagellate Streblomastix strix and complex community of Bacteroidetes bacteria on its surface.</title>
        <authorList>
            <person name="Treitli S.C."/>
            <person name="Kolisko M."/>
            <person name="Husnik F."/>
            <person name="Keeling P."/>
            <person name="Hampl V."/>
        </authorList>
    </citation>
    <scope>NUCLEOTIDE SEQUENCE [LARGE SCALE GENOMIC DNA]</scope>
    <source>
        <strain evidence="1">ST1C</strain>
    </source>
</reference>
<accession>A0A5J4RN22</accession>
<proteinExistence type="predicted"/>
<comment type="caution">
    <text evidence="1">The sequence shown here is derived from an EMBL/GenBank/DDBJ whole genome shotgun (WGS) entry which is preliminary data.</text>
</comment>
<dbReference type="EMBL" id="SNRW01041965">
    <property type="protein sequence ID" value="KAA6334513.1"/>
    <property type="molecule type" value="Genomic_DNA"/>
</dbReference>
<evidence type="ECO:0000313" key="2">
    <source>
        <dbReference type="Proteomes" id="UP000324800"/>
    </source>
</evidence>
<sequence>MLYYGTGLSKYGELWMTVGNYQGNEGRIDLLSYTKNGSPVVSDMLANQLVDTLPSDFTTKEDILPNLQYNTETINNAPFTQNGIFQINPQTGNYSEGLRISNTSDNISAIYIGTSSINSSGQISGQWTIYKKGDRTLNIVRTADQNTANRGLMISVDGNTLTFNGRTL</sequence>
<dbReference type="AlphaFoldDB" id="A0A5J4RN22"/>